<dbReference type="Gene3D" id="2.160.20.10">
    <property type="entry name" value="Single-stranded right-handed beta-helix, Pectin lyase-like"/>
    <property type="match status" value="1"/>
</dbReference>
<dbReference type="SUPFAM" id="SSF51126">
    <property type="entry name" value="Pectin lyase-like"/>
    <property type="match status" value="1"/>
</dbReference>
<feature type="compositionally biased region" description="Polar residues" evidence="1">
    <location>
        <begin position="657"/>
        <end position="679"/>
    </location>
</feature>
<proteinExistence type="predicted"/>
<gene>
    <name evidence="3" type="ORF">H8F21_12595</name>
</gene>
<dbReference type="InterPro" id="IPR011050">
    <property type="entry name" value="Pectin_lyase_fold/virulence"/>
</dbReference>
<protein>
    <submittedName>
        <fullName evidence="3">Hemagglutinin repeat-containing protein</fullName>
    </submittedName>
</protein>
<feature type="region of interest" description="Disordered" evidence="1">
    <location>
        <begin position="657"/>
        <end position="706"/>
    </location>
</feature>
<dbReference type="Pfam" id="PF05860">
    <property type="entry name" value="TPS"/>
    <property type="match status" value="1"/>
</dbReference>
<dbReference type="Proteomes" id="UP000745663">
    <property type="component" value="Unassembled WGS sequence"/>
</dbReference>
<dbReference type="EMBL" id="JACOPV010000007">
    <property type="protein sequence ID" value="MBM5458398.1"/>
    <property type="molecule type" value="Genomic_DNA"/>
</dbReference>
<reference evidence="3 4" key="1">
    <citation type="submission" date="2020-08" db="EMBL/GenBank/DDBJ databases">
        <title>Description of novel Pseudomonas species.</title>
        <authorList>
            <person name="Duman M."/>
            <person name="Mulet M."/>
            <person name="Altun S."/>
            <person name="Saticioglu I.B."/>
            <person name="Lalucat J."/>
            <person name="Garcia-Valdes E."/>
        </authorList>
    </citation>
    <scope>NUCLEOTIDE SEQUENCE [LARGE SCALE GENOMIC DNA]</scope>
    <source>
        <strain evidence="3 4">P66</strain>
    </source>
</reference>
<feature type="compositionally biased region" description="Polar residues" evidence="1">
    <location>
        <begin position="688"/>
        <end position="703"/>
    </location>
</feature>
<dbReference type="InterPro" id="IPR008638">
    <property type="entry name" value="FhaB/CdiA-like_TPS"/>
</dbReference>
<dbReference type="RefSeq" id="WP_203584439.1">
    <property type="nucleotide sequence ID" value="NZ_JACOPV010000007.1"/>
</dbReference>
<sequence length="1518" mass="158948">MSRQTRTPAQTFERISPNHLRWMIALCLLIPYVSVAENGLQAAAGAGGTPLINNQHGVPVINIVAPNAGGLSHNQFLDYNVNAPGLVLNNAIHAGQSQLAGALAANPQFQGQAASTILNEVISRNASRIEGPQEIFGSRADYILANPNGITLNGGTFINTTRAGFLVGSPEIDGQSIKNLDTRNATGSLRVLGSGQSNLEGALDLIAPRIDSQGSLVARDDLNLTVGRNLVRSTDQQVIDHRAAPTSSVDASVFGAMQAGRIRILSTAEGAGVRMADNNLLARNGISIQSQGPLEISGSENKRSVFNTEHGAVTLNAADNLSLSAVEVKGQQILAKAGTNLSLDTRVRETKNREHENREKKWWFVPTETYNRESTRTERKYLGSQLQASENIDLQAGKDISLVAATVQAEGELGANAGGALNISAATDSQQIDEQVHHRKHLWRADQNTRQHQESAKPSELSGQQISLISAGPTQVLGSTLSSKGDTNVKAGSLEVAEITLNNSKHAKGYRGDLASGTFFGTNDQSDGDGQTASGSSIHAGGTLTVAADQVQIKGSKVNSRGDALVLSEKGLLTVDAAQSQSSLNQRASNSKLFGLIKEQSEQQEQRKDVLTSDVASQSNLRLASADELRIHGAKVDAGQQLQLQAKKDITIGTAEQSQSLSVRQQSKGFTASASQTQDAADGKPDSHQYNASVGYNVSTSESTRADKKQIASSLTGAQVKINGKSDVNIKGSSIGATAGDLQVDAQNINLVAAHDEQSQKTSNQEDGGGLSVSGGIDKLGSAFDGYQQQKGLEEHSSQAQLSSLQSSKDLHVATGTMVNEGARVTAGQALVLNTGTLENRAVDNIQTSSKTEQNWQASLGASVAYRGLTRPIESLIKGEEASRFQQASVEDALAPPAIGAELEFKHLNREEISQTTTAQVAQLSAGSIDIKADTIKDTGTQYRAEQGPLSIQAQNHRFAAAQNSSANSVRRLDVETAVRADTSTGSDINLRLSGKGGSVQNDQLKQTANPGSLYGHTGIQIQLGSDGAYEGTHFDAGQGSLKLLADGNLSLEQANDIQQSQLKQLDGSAWAKGGNNPLDTSLELRGYLDHTTLDTTDSQARVTTIDAKGDVQLQAGGALELAGPRIGSNSAKVASISLHGNDALVVKAATDSHAAQGKLLGGGVELLGNSTAAGKGGGVGGHVGIGHTEERSTSSSAAQWLTTGKLTASSAGANADAVHLQGVKASAAEVDISANNGGVLIEAASNTEQRNNQEITAGAGVSGAPGATSELSTLGLYARAKVNIDRRDNLTYANSEWRAKHITLNSLTDTRLEGVRMEAESIDGKIGGDLRVASRQDRINTLRVDADARLSQEKNPQGYINAATALAGPFASNVEKRVGPFVQKADPKLSPTFKLDIEHSQRDSVTSQSLLSGRDGVTLMVSGETALSGARVQAANGKVELGNGPINQETLNGRDYRRAVNVNASNAPVDLISGLIVHYSSANSGKGENAVDLGLVSTNGHDRSTVLTSSLISKSSN</sequence>
<dbReference type="Pfam" id="PF13332">
    <property type="entry name" value="Fil_haemagg_2"/>
    <property type="match status" value="6"/>
</dbReference>
<dbReference type="SMART" id="SM00912">
    <property type="entry name" value="Haemagg_act"/>
    <property type="match status" value="1"/>
</dbReference>
<feature type="domain" description="Filamentous haemagglutinin FhaB/tRNA nuclease CdiA-like TPS" evidence="2">
    <location>
        <begin position="55"/>
        <end position="175"/>
    </location>
</feature>
<comment type="caution">
    <text evidence="3">The sequence shown here is derived from an EMBL/GenBank/DDBJ whole genome shotgun (WGS) entry which is preliminary data.</text>
</comment>
<evidence type="ECO:0000259" key="2">
    <source>
        <dbReference type="SMART" id="SM00912"/>
    </source>
</evidence>
<organism evidence="3 4">
    <name type="scientific">Pseudomonas arcuscaelestis</name>
    <dbReference type="NCBI Taxonomy" id="2710591"/>
    <lineage>
        <taxon>Bacteria</taxon>
        <taxon>Pseudomonadati</taxon>
        <taxon>Pseudomonadota</taxon>
        <taxon>Gammaproteobacteria</taxon>
        <taxon>Pseudomonadales</taxon>
        <taxon>Pseudomonadaceae</taxon>
        <taxon>Pseudomonas</taxon>
    </lineage>
</organism>
<keyword evidence="4" id="KW-1185">Reference proteome</keyword>
<dbReference type="NCBIfam" id="TIGR01901">
    <property type="entry name" value="adhes_NPXG"/>
    <property type="match status" value="1"/>
</dbReference>
<evidence type="ECO:0000313" key="3">
    <source>
        <dbReference type="EMBL" id="MBM5458398.1"/>
    </source>
</evidence>
<dbReference type="InterPro" id="IPR025157">
    <property type="entry name" value="Hemagglutinin_rpt"/>
</dbReference>
<name>A0ABS2BXQ6_9PSED</name>
<evidence type="ECO:0000256" key="1">
    <source>
        <dbReference type="SAM" id="MobiDB-lite"/>
    </source>
</evidence>
<evidence type="ECO:0000313" key="4">
    <source>
        <dbReference type="Proteomes" id="UP000745663"/>
    </source>
</evidence>
<dbReference type="InterPro" id="IPR012334">
    <property type="entry name" value="Pectin_lyas_fold"/>
</dbReference>
<accession>A0ABS2BXQ6</accession>
<feature type="region of interest" description="Disordered" evidence="1">
    <location>
        <begin position="756"/>
        <end position="775"/>
    </location>
</feature>